<feature type="chain" id="PRO_5004889356" evidence="3">
    <location>
        <begin position="18"/>
        <end position="385"/>
    </location>
</feature>
<dbReference type="OrthoDB" id="406505at2759"/>
<evidence type="ECO:0000313" key="6">
    <source>
        <dbReference type="Proteomes" id="UP000053841"/>
    </source>
</evidence>
<reference evidence="5 6" key="1">
    <citation type="journal article" date="2013" name="PLoS Genet.">
        <title>Comparative genome structure, secondary metabolite, and effector coding capacity across Cochliobolus pathogens.</title>
        <authorList>
            <person name="Condon B.J."/>
            <person name="Leng Y."/>
            <person name="Wu D."/>
            <person name="Bushley K.E."/>
            <person name="Ohm R.A."/>
            <person name="Otillar R."/>
            <person name="Martin J."/>
            <person name="Schackwitz W."/>
            <person name="Grimwood J."/>
            <person name="MohdZainudin N."/>
            <person name="Xue C."/>
            <person name="Wang R."/>
            <person name="Manning V.A."/>
            <person name="Dhillon B."/>
            <person name="Tu Z.J."/>
            <person name="Steffenson B.J."/>
            <person name="Salamov A."/>
            <person name="Sun H."/>
            <person name="Lowry S."/>
            <person name="LaButti K."/>
            <person name="Han J."/>
            <person name="Copeland A."/>
            <person name="Lindquist E."/>
            <person name="Barry K."/>
            <person name="Schmutz J."/>
            <person name="Baker S.E."/>
            <person name="Ciuffetti L.M."/>
            <person name="Grigoriev I.V."/>
            <person name="Zhong S."/>
            <person name="Turgeon B.G."/>
        </authorList>
    </citation>
    <scope>NUCLEOTIDE SEQUENCE [LARGE SCALE GENOMIC DNA]</scope>
    <source>
        <strain evidence="5 6">26-R-13</strain>
    </source>
</reference>
<dbReference type="CDD" id="cd22272">
    <property type="entry name" value="DPBB_EXLX1-like"/>
    <property type="match status" value="1"/>
</dbReference>
<feature type="compositionally biased region" description="Low complexity" evidence="2">
    <location>
        <begin position="113"/>
        <end position="128"/>
    </location>
</feature>
<dbReference type="eggNOG" id="ENOG502S9P9">
    <property type="taxonomic scope" value="Eukaryota"/>
</dbReference>
<evidence type="ECO:0000256" key="2">
    <source>
        <dbReference type="SAM" id="MobiDB-lite"/>
    </source>
</evidence>
<dbReference type="NCBIfam" id="NF041144">
    <property type="entry name" value="expansin_EXLX1"/>
    <property type="match status" value="1"/>
</dbReference>
<dbReference type="InterPro" id="IPR036908">
    <property type="entry name" value="RlpA-like_sf"/>
</dbReference>
<evidence type="ECO:0000256" key="1">
    <source>
        <dbReference type="ARBA" id="ARBA00022729"/>
    </source>
</evidence>
<feature type="signal peptide" evidence="3">
    <location>
        <begin position="1"/>
        <end position="17"/>
    </location>
</feature>
<evidence type="ECO:0000256" key="3">
    <source>
        <dbReference type="SAM" id="SignalP"/>
    </source>
</evidence>
<dbReference type="GeneID" id="19145204"/>
<dbReference type="SUPFAM" id="SSF50685">
    <property type="entry name" value="Barwin-like endoglucanases"/>
    <property type="match status" value="1"/>
</dbReference>
<keyword evidence="6" id="KW-1185">Reference proteome</keyword>
<dbReference type="HOGENOM" id="CLU_026963_0_0_1"/>
<dbReference type="PANTHER" id="PTHR31836">
    <property type="match status" value="1"/>
</dbReference>
<name>W6YRQ3_COCC2</name>
<dbReference type="InterPro" id="IPR049818">
    <property type="entry name" value="Expansin_EXLX1-like"/>
</dbReference>
<gene>
    <name evidence="5" type="ORF">COCCADRAFT_22469</name>
</gene>
<proteinExistence type="predicted"/>
<dbReference type="Gene3D" id="2.60.40.760">
    <property type="entry name" value="Expansin, cellulose-binding-like domain"/>
    <property type="match status" value="1"/>
</dbReference>
<accession>W6YRQ3</accession>
<dbReference type="InterPro" id="IPR036749">
    <property type="entry name" value="Expansin_CBD_sf"/>
</dbReference>
<evidence type="ECO:0000313" key="5">
    <source>
        <dbReference type="EMBL" id="EUC38124.1"/>
    </source>
</evidence>
<dbReference type="Gene3D" id="2.40.40.10">
    <property type="entry name" value="RlpA-like domain"/>
    <property type="match status" value="1"/>
</dbReference>
<feature type="region of interest" description="Disordered" evidence="2">
    <location>
        <begin position="169"/>
        <end position="189"/>
    </location>
</feature>
<organism evidence="5 6">
    <name type="scientific">Cochliobolus carbonum (strain 26-R-13)</name>
    <name type="common">Maize leaf spot fungus</name>
    <name type="synonym">Bipolaris zeicola</name>
    <dbReference type="NCBI Taxonomy" id="930089"/>
    <lineage>
        <taxon>Eukaryota</taxon>
        <taxon>Fungi</taxon>
        <taxon>Dikarya</taxon>
        <taxon>Ascomycota</taxon>
        <taxon>Pezizomycotina</taxon>
        <taxon>Dothideomycetes</taxon>
        <taxon>Pleosporomycetidae</taxon>
        <taxon>Pleosporales</taxon>
        <taxon>Pleosporineae</taxon>
        <taxon>Pleosporaceae</taxon>
        <taxon>Bipolaris</taxon>
    </lineage>
</organism>
<dbReference type="Proteomes" id="UP000053841">
    <property type="component" value="Unassembled WGS sequence"/>
</dbReference>
<dbReference type="RefSeq" id="XP_007707584.1">
    <property type="nucleotide sequence ID" value="XM_007709394.1"/>
</dbReference>
<dbReference type="SUPFAM" id="SSF49590">
    <property type="entry name" value="PHL pollen allergen"/>
    <property type="match status" value="1"/>
</dbReference>
<sequence length="385" mass="39048">MKSTIFSILPIAGLAAAESYCSVQTYTKTEYETVYETATAAKVADVTATKSSTCSRPTVTATTYEKVYVTVTAPGYGSMPPKPSTSTSTVEDYVTVTVRPSASECAATPSSAALASASPSPSEAPLPSFQLASSPAAKATSESKTPVAYPTAASSTVSAAAAAVSPSASASASASASPAPTSSSAGSKRGEATFYGGNLDGGMCSLTGYTLPSGLFGTALTDSDWDSANACGTCVSVTGPSGDKITAMVVDQCPGCGPHHLDLFPDAFKKLADPSKGIIPVSWEVVPCGITTPIVLKNKSGTSAHWFSMQVMNSNVQVTSLDVSTDGGKTWKGTKRQPYNFFENSAGFGTDSVDVKITSSGGQSIIVKGVSVAANTTKTCSSNFA</sequence>
<feature type="domain" description="Expansin-like EG45" evidence="4">
    <location>
        <begin position="190"/>
        <end position="288"/>
    </location>
</feature>
<dbReference type="AlphaFoldDB" id="W6YRQ3"/>
<dbReference type="InterPro" id="IPR009009">
    <property type="entry name" value="RlpA-like_DPBB"/>
</dbReference>
<feature type="compositionally biased region" description="Low complexity" evidence="2">
    <location>
        <begin position="169"/>
        <end position="185"/>
    </location>
</feature>
<keyword evidence="1 3" id="KW-0732">Signal</keyword>
<dbReference type="KEGG" id="bze:COCCADRAFT_22469"/>
<dbReference type="EMBL" id="KI964545">
    <property type="protein sequence ID" value="EUC38124.1"/>
    <property type="molecule type" value="Genomic_DNA"/>
</dbReference>
<dbReference type="InterPro" id="IPR051477">
    <property type="entry name" value="Expansin_CellWall"/>
</dbReference>
<dbReference type="InterPro" id="IPR007112">
    <property type="entry name" value="Expansin/allergen_DPBB_dom"/>
</dbReference>
<feature type="region of interest" description="Disordered" evidence="2">
    <location>
        <begin position="113"/>
        <end position="133"/>
    </location>
</feature>
<dbReference type="Pfam" id="PF03330">
    <property type="entry name" value="DPBB_1"/>
    <property type="match status" value="1"/>
</dbReference>
<dbReference type="PANTHER" id="PTHR31836:SF21">
    <property type="entry name" value="EXPANSIN-LIKE PROTEIN 7"/>
    <property type="match status" value="1"/>
</dbReference>
<dbReference type="PROSITE" id="PS50842">
    <property type="entry name" value="EXPANSIN_EG45"/>
    <property type="match status" value="1"/>
</dbReference>
<protein>
    <submittedName>
        <fullName evidence="5">Carbohydrate-binding module family 63 protein</fullName>
    </submittedName>
</protein>
<evidence type="ECO:0000259" key="4">
    <source>
        <dbReference type="PROSITE" id="PS50842"/>
    </source>
</evidence>